<reference evidence="2" key="1">
    <citation type="submission" date="2021-01" db="EMBL/GenBank/DDBJ databases">
        <title>Fulvivirga kasyanovii gen. nov., sp nov., a novel member of the phylum Bacteroidetes isolated from seawater in a mussel farm.</title>
        <authorList>
            <person name="Zhao L.-H."/>
            <person name="Wang Z.-J."/>
        </authorList>
    </citation>
    <scope>NUCLEOTIDE SEQUENCE</scope>
    <source>
        <strain evidence="2">2943</strain>
    </source>
</reference>
<gene>
    <name evidence="2" type="ORF">JL102_03810</name>
</gene>
<evidence type="ECO:0000313" key="3">
    <source>
        <dbReference type="Proteomes" id="UP000659388"/>
    </source>
</evidence>
<comment type="caution">
    <text evidence="2">The sequence shown here is derived from an EMBL/GenBank/DDBJ whole genome shotgun (WGS) entry which is preliminary data.</text>
</comment>
<feature type="domain" description="Calcineurin-like phosphoesterase" evidence="1">
    <location>
        <begin position="46"/>
        <end position="217"/>
    </location>
</feature>
<dbReference type="Gene3D" id="3.60.21.10">
    <property type="match status" value="1"/>
</dbReference>
<dbReference type="Proteomes" id="UP000659388">
    <property type="component" value="Unassembled WGS sequence"/>
</dbReference>
<accession>A0A937JZI6</accession>
<dbReference type="InterPro" id="IPR029052">
    <property type="entry name" value="Metallo-depent_PP-like"/>
</dbReference>
<evidence type="ECO:0000259" key="1">
    <source>
        <dbReference type="Pfam" id="PF00149"/>
    </source>
</evidence>
<name>A0A937JZI6_9BACT</name>
<dbReference type="EMBL" id="JAESIY010000002">
    <property type="protein sequence ID" value="MBL3655241.1"/>
    <property type="molecule type" value="Genomic_DNA"/>
</dbReference>
<protein>
    <submittedName>
        <fullName evidence="2">Metallophosphoesterase</fullName>
    </submittedName>
</protein>
<proteinExistence type="predicted"/>
<dbReference type="AlphaFoldDB" id="A0A937JZI6"/>
<dbReference type="PANTHER" id="PTHR43143:SF1">
    <property type="entry name" value="SERINE_THREONINE-PROTEIN PHOSPHATASE CPPED1"/>
    <property type="match status" value="1"/>
</dbReference>
<organism evidence="2 3">
    <name type="scientific">Fulvivirga sediminis</name>
    <dbReference type="NCBI Taxonomy" id="2803949"/>
    <lineage>
        <taxon>Bacteria</taxon>
        <taxon>Pseudomonadati</taxon>
        <taxon>Bacteroidota</taxon>
        <taxon>Cytophagia</taxon>
        <taxon>Cytophagales</taxon>
        <taxon>Fulvivirgaceae</taxon>
        <taxon>Fulvivirga</taxon>
    </lineage>
</organism>
<sequence>MAGLILLVSACFEYNPNQIILDSDEKDLTVKNLQKIQAEEAPEDTMRFIFMGDTQRFYDESDDFVNKANSVKGLSFVIHGGDISDFGLSQEYKWVNKIMSKLYVPYLTVVGNHDLLANGRKVYKKMYGESNYSFEYGNYKFIMINTNSREYDFNGKIPDLNWLQNEIEDNPNDLNIIVVSHVPPFDGDFDPELEHDYADLLATHPKVVLSLHAHTHSFLDKEYYNDGIRYFVTTAMLHRGFSLIKLWDNGLEIEQMEF</sequence>
<dbReference type="InterPro" id="IPR004843">
    <property type="entry name" value="Calcineurin-like_PHP"/>
</dbReference>
<dbReference type="GO" id="GO:0016787">
    <property type="term" value="F:hydrolase activity"/>
    <property type="evidence" value="ECO:0007669"/>
    <property type="project" value="InterPro"/>
</dbReference>
<dbReference type="InterPro" id="IPR051918">
    <property type="entry name" value="STPP_CPPED1"/>
</dbReference>
<dbReference type="Pfam" id="PF00149">
    <property type="entry name" value="Metallophos"/>
    <property type="match status" value="1"/>
</dbReference>
<dbReference type="PANTHER" id="PTHR43143">
    <property type="entry name" value="METALLOPHOSPHOESTERASE, CALCINEURIN SUPERFAMILY"/>
    <property type="match status" value="1"/>
</dbReference>
<evidence type="ECO:0000313" key="2">
    <source>
        <dbReference type="EMBL" id="MBL3655241.1"/>
    </source>
</evidence>
<dbReference type="SUPFAM" id="SSF56300">
    <property type="entry name" value="Metallo-dependent phosphatases"/>
    <property type="match status" value="1"/>
</dbReference>
<keyword evidence="3" id="KW-1185">Reference proteome</keyword>